<keyword evidence="8" id="KW-1185">Reference proteome</keyword>
<dbReference type="PANTHER" id="PTHR32086:SF0">
    <property type="entry name" value="FANCONI ANEMIA GROUP D2 PROTEIN"/>
    <property type="match status" value="1"/>
</dbReference>
<gene>
    <name evidence="7" type="ORF">AMAG_09735</name>
</gene>
<dbReference type="GO" id="GO:0005634">
    <property type="term" value="C:nucleus"/>
    <property type="evidence" value="ECO:0007669"/>
    <property type="project" value="UniProtKB-SubCell"/>
</dbReference>
<name>A0A0L0STB8_ALLM3</name>
<evidence type="ECO:0000313" key="7">
    <source>
        <dbReference type="EMBL" id="KNE65757.1"/>
    </source>
</evidence>
<dbReference type="GO" id="GO:0007129">
    <property type="term" value="P:homologous chromosome pairing at meiosis"/>
    <property type="evidence" value="ECO:0007669"/>
    <property type="project" value="TreeGrafter"/>
</dbReference>
<dbReference type="InterPro" id="IPR029448">
    <property type="entry name" value="FANCD2"/>
</dbReference>
<evidence type="ECO:0000256" key="1">
    <source>
        <dbReference type="ARBA" id="ARBA00004123"/>
    </source>
</evidence>
<evidence type="ECO:0000256" key="2">
    <source>
        <dbReference type="ARBA" id="ARBA00022499"/>
    </source>
</evidence>
<keyword evidence="3" id="KW-0832">Ubl conjugation</keyword>
<dbReference type="eggNOG" id="KOG4712">
    <property type="taxonomic scope" value="Eukaryota"/>
</dbReference>
<dbReference type="EMBL" id="GG745348">
    <property type="protein sequence ID" value="KNE65757.1"/>
    <property type="molecule type" value="Genomic_DNA"/>
</dbReference>
<feature type="compositionally biased region" description="Acidic residues" evidence="6">
    <location>
        <begin position="1447"/>
        <end position="1459"/>
    </location>
</feature>
<keyword evidence="4" id="KW-0539">Nucleus</keyword>
<feature type="region of interest" description="Disordered" evidence="6">
    <location>
        <begin position="847"/>
        <end position="876"/>
    </location>
</feature>
<keyword evidence="2" id="KW-1017">Isopeptide bond</keyword>
<protein>
    <recommendedName>
        <fullName evidence="9">Fanconi anemia group D2 protein</fullName>
    </recommendedName>
</protein>
<dbReference type="Proteomes" id="UP000054350">
    <property type="component" value="Unassembled WGS sequence"/>
</dbReference>
<dbReference type="GO" id="GO:0070182">
    <property type="term" value="F:DNA polymerase binding"/>
    <property type="evidence" value="ECO:0007669"/>
    <property type="project" value="TreeGrafter"/>
</dbReference>
<dbReference type="GO" id="GO:1990918">
    <property type="term" value="P:double-strand break repair involved in meiotic recombination"/>
    <property type="evidence" value="ECO:0007669"/>
    <property type="project" value="TreeGrafter"/>
</dbReference>
<comment type="subcellular location">
    <subcellularLocation>
        <location evidence="1">Nucleus</location>
    </subcellularLocation>
</comment>
<reference evidence="8" key="2">
    <citation type="submission" date="2009-11" db="EMBL/GenBank/DDBJ databases">
        <title>The Genome Sequence of Allomyces macrogynus strain ATCC 38327.</title>
        <authorList>
            <consortium name="The Broad Institute Genome Sequencing Platform"/>
            <person name="Russ C."/>
            <person name="Cuomo C."/>
            <person name="Shea T."/>
            <person name="Young S.K."/>
            <person name="Zeng Q."/>
            <person name="Koehrsen M."/>
            <person name="Haas B."/>
            <person name="Borodovsky M."/>
            <person name="Guigo R."/>
            <person name="Alvarado L."/>
            <person name="Berlin A."/>
            <person name="Borenstein D."/>
            <person name="Chen Z."/>
            <person name="Engels R."/>
            <person name="Freedman E."/>
            <person name="Gellesch M."/>
            <person name="Goldberg J."/>
            <person name="Griggs A."/>
            <person name="Gujja S."/>
            <person name="Heiman D."/>
            <person name="Hepburn T."/>
            <person name="Howarth C."/>
            <person name="Jen D."/>
            <person name="Larson L."/>
            <person name="Lewis B."/>
            <person name="Mehta T."/>
            <person name="Park D."/>
            <person name="Pearson M."/>
            <person name="Roberts A."/>
            <person name="Saif S."/>
            <person name="Shenoy N."/>
            <person name="Sisk P."/>
            <person name="Stolte C."/>
            <person name="Sykes S."/>
            <person name="Walk T."/>
            <person name="White J."/>
            <person name="Yandava C."/>
            <person name="Burger G."/>
            <person name="Gray M.W."/>
            <person name="Holland P.W.H."/>
            <person name="King N."/>
            <person name="Lang F.B.F."/>
            <person name="Roger A.J."/>
            <person name="Ruiz-Trillo I."/>
            <person name="Lander E."/>
            <person name="Nusbaum C."/>
        </authorList>
    </citation>
    <scope>NUCLEOTIDE SEQUENCE [LARGE SCALE GENOMIC DNA]</scope>
    <source>
        <strain evidence="8">ATCC 38327</strain>
    </source>
</reference>
<dbReference type="PANTHER" id="PTHR32086">
    <property type="entry name" value="FANCONI ANEMIA GROUP D2 PROTEIN"/>
    <property type="match status" value="1"/>
</dbReference>
<sequence length="1558" mass="168459">MPPARPAGNAFVQLIERNGGHFPDGLKDLDDAADVNNAAAQGRVLAVSLDVEMHEFKARLREATTAFNAQAANLLKNGMQDWVDGSPARALVLLSPVVSAGADATVGMRAVLADSLVKIMLDIDALQPTVVSFVADLVLELSGDVTATDLGVPVLAITQLRWLECVTDATHLANTLLNLLSDLAADEKLRDALIAALPEIVPATHHHLLIDRLVALLRESRDALAPVTDAFSNLVIPADRRGILIQEVSHSLPSAKPDHLPLLVRYLLDEAGAAAMQPPGTAPWQVSEVDREFPKQVVADLHRYLTFAGVDGSYVRLVLDELAVAFRRYKPVQAAFAKRIIDLAGSRSRDYDNTQSEAGDSIDGHDDVHGTGELSELDCMVLVVQCTISPGVRRDMEKRFRTLVLRGHVTATTIEKLATAYAPALQAYHEVLISLAEMLLKPPLAAGRGRPSTKVAAATQGAVIPAPLVRTASQLFFSCFALFDAVQQQDVVASLVTLLGSGGAGTRQVDVALEILTTLARHEPARMAAFSVFLRSALDSLDNFSVPQLEAYFRMLAAVAFGHHDQGLAACLTSPIVDDISILANKHLMRISRMSPLRLAITGILGNLALIEHYAPRPTAPAVPGQQVVTHGWPSEADEVEGINKAIADLGRCVVCCEDRAAAQAFLVDRLAAACEAGRIHPQITQHMFTQIIDLFYQSAERPNYAAQAGPSTATAETWTLVRPDGALVPVDPAAETLPAEIHPLYFTSQMAPMLPPAMRLMLAASGDPATTTDHDRTVMHDILACFPVFSNQYRTCVIRYMRLTIVGYVRETQLELKTDPADWNEQVRDVLAARVRALIQLVNADKKPAADEPDAGPGPAKKDKDDAADAAPAADKSGLGDELAIELSADSVLAPFPAPLYRMLDVAPDVDTFQYLLADLHVWIQTAGIAVPHERTGMTQVPRAVVATTDAGVPLELVLKVAGTLCRRIVDMTKARDKEMDVMDALGVLDAANRGRTKAHADADTAVLAAILNTLRAMVASPQIAASYNAAHKLMVAMATAIAELQANPVLTQAAEKSLTHSHFEELSVKVVEFLGQFVPLVDAPATAVLLHQVLASIADLAAHADADDVAAPVPDAVAVALHQAACDFLRIRWSGIDKKHDPLEYFVAQELKYNTDAVTRIKEYVDAMTVIAHAAAEMPEAENPEQGEEDAALGEDSTCLMLNRHTMPAFYKISLGHLVTMIRTHPLPTKEEEPEQMVRDKALINFCSRIARSFGDLVCLTKQSDDKIYLRAALVEGTKCVQAFVARLYPQLAAAFARNVDPMVLIFRDVQNGTRQLQHICGHSKVSREKSLMAQVPRARKALEEFVQGAKVMLLQNRASAAWWAGNLRHRDVKGKLVASQEPVPESDEEESGSGSEYDEDEEEGAKVKKRKRPALAEAAARARAAKKAKTAGKGKGKGKARRDEEDEDEDEDEDTPMPEADSIQMELQLEDFGDDDEMMDEDGDELEEGEDESPTPARRARPNTADGEALLSTAMARPSARGGAKGNRGRATFGNPKSPAHIGSDDDDDDEEEDE</sequence>
<accession>A0A0L0STB8</accession>
<dbReference type="Pfam" id="PF14631">
    <property type="entry name" value="FancD2"/>
    <property type="match status" value="2"/>
</dbReference>
<feature type="compositionally biased region" description="Acidic residues" evidence="6">
    <location>
        <begin position="1387"/>
        <end position="1406"/>
    </location>
</feature>
<reference evidence="7 8" key="1">
    <citation type="submission" date="2009-11" db="EMBL/GenBank/DDBJ databases">
        <title>Annotation of Allomyces macrogynus ATCC 38327.</title>
        <authorList>
            <consortium name="The Broad Institute Genome Sequencing Platform"/>
            <person name="Russ C."/>
            <person name="Cuomo C."/>
            <person name="Burger G."/>
            <person name="Gray M.W."/>
            <person name="Holland P.W.H."/>
            <person name="King N."/>
            <person name="Lang F.B.F."/>
            <person name="Roger A.J."/>
            <person name="Ruiz-Trillo I."/>
            <person name="Young S.K."/>
            <person name="Zeng Q."/>
            <person name="Gargeya S."/>
            <person name="Fitzgerald M."/>
            <person name="Haas B."/>
            <person name="Abouelleil A."/>
            <person name="Alvarado L."/>
            <person name="Arachchi H.M."/>
            <person name="Berlin A."/>
            <person name="Chapman S.B."/>
            <person name="Gearin G."/>
            <person name="Goldberg J."/>
            <person name="Griggs A."/>
            <person name="Gujja S."/>
            <person name="Hansen M."/>
            <person name="Heiman D."/>
            <person name="Howarth C."/>
            <person name="Larimer J."/>
            <person name="Lui A."/>
            <person name="MacDonald P.J.P."/>
            <person name="McCowen C."/>
            <person name="Montmayeur A."/>
            <person name="Murphy C."/>
            <person name="Neiman D."/>
            <person name="Pearson M."/>
            <person name="Priest M."/>
            <person name="Roberts A."/>
            <person name="Saif S."/>
            <person name="Shea T."/>
            <person name="Sisk P."/>
            <person name="Stolte C."/>
            <person name="Sykes S."/>
            <person name="Wortman J."/>
            <person name="Nusbaum C."/>
            <person name="Birren B."/>
        </authorList>
    </citation>
    <scope>NUCLEOTIDE SEQUENCE [LARGE SCALE GENOMIC DNA]</scope>
    <source>
        <strain evidence="7 8">ATCC 38327</strain>
    </source>
</reference>
<feature type="compositionally biased region" description="Acidic residues" evidence="6">
    <location>
        <begin position="1548"/>
        <end position="1558"/>
    </location>
</feature>
<evidence type="ECO:0008006" key="9">
    <source>
        <dbReference type="Google" id="ProtNLM"/>
    </source>
</evidence>
<proteinExistence type="inferred from homology"/>
<feature type="region of interest" description="Disordered" evidence="6">
    <location>
        <begin position="1378"/>
        <end position="1558"/>
    </location>
</feature>
<dbReference type="GO" id="GO:0036297">
    <property type="term" value="P:interstrand cross-link repair"/>
    <property type="evidence" value="ECO:0007669"/>
    <property type="project" value="TreeGrafter"/>
</dbReference>
<evidence type="ECO:0000256" key="6">
    <source>
        <dbReference type="SAM" id="MobiDB-lite"/>
    </source>
</evidence>
<evidence type="ECO:0000256" key="4">
    <source>
        <dbReference type="ARBA" id="ARBA00023242"/>
    </source>
</evidence>
<dbReference type="OrthoDB" id="27031at2759"/>
<feature type="compositionally biased region" description="Basic residues" evidence="6">
    <location>
        <begin position="1426"/>
        <end position="1443"/>
    </location>
</feature>
<dbReference type="VEuPathDB" id="FungiDB:AMAG_09735"/>
<organism evidence="7 8">
    <name type="scientific">Allomyces macrogynus (strain ATCC 38327)</name>
    <name type="common">Allomyces javanicus var. macrogynus</name>
    <dbReference type="NCBI Taxonomy" id="578462"/>
    <lineage>
        <taxon>Eukaryota</taxon>
        <taxon>Fungi</taxon>
        <taxon>Fungi incertae sedis</taxon>
        <taxon>Blastocladiomycota</taxon>
        <taxon>Blastocladiomycetes</taxon>
        <taxon>Blastocladiales</taxon>
        <taxon>Blastocladiaceae</taxon>
        <taxon>Allomyces</taxon>
    </lineage>
</organism>
<evidence type="ECO:0000313" key="8">
    <source>
        <dbReference type="Proteomes" id="UP000054350"/>
    </source>
</evidence>
<dbReference type="GO" id="GO:0000793">
    <property type="term" value="C:condensed chromosome"/>
    <property type="evidence" value="ECO:0007669"/>
    <property type="project" value="TreeGrafter"/>
</dbReference>
<dbReference type="OMA" id="QCIRGNT"/>
<dbReference type="STRING" id="578462.A0A0L0STB8"/>
<feature type="compositionally biased region" description="Acidic residues" evidence="6">
    <location>
        <begin position="1471"/>
        <end position="1496"/>
    </location>
</feature>
<dbReference type="GO" id="GO:0031573">
    <property type="term" value="P:mitotic intra-S DNA damage checkpoint signaling"/>
    <property type="evidence" value="ECO:0007669"/>
    <property type="project" value="TreeGrafter"/>
</dbReference>
<comment type="similarity">
    <text evidence="5">Belongs to the Fanconi anemia protein FANCD2 family.</text>
</comment>
<evidence type="ECO:0000256" key="5">
    <source>
        <dbReference type="ARBA" id="ARBA00093456"/>
    </source>
</evidence>
<evidence type="ECO:0000256" key="3">
    <source>
        <dbReference type="ARBA" id="ARBA00022843"/>
    </source>
</evidence>